<dbReference type="EMBL" id="JAULRT010000062">
    <property type="protein sequence ID" value="MDO3383729.1"/>
    <property type="molecule type" value="Genomic_DNA"/>
</dbReference>
<evidence type="ECO:0000259" key="1">
    <source>
        <dbReference type="Pfam" id="PF07883"/>
    </source>
</evidence>
<dbReference type="InterPro" id="IPR052538">
    <property type="entry name" value="Flavonoid_dioxygenase-like"/>
</dbReference>
<dbReference type="InterPro" id="IPR013096">
    <property type="entry name" value="Cupin_2"/>
</dbReference>
<accession>A0ABT8TI02</accession>
<name>A0ABT8TI02_9GAMM</name>
<feature type="domain" description="Cupin type-2" evidence="1">
    <location>
        <begin position="56"/>
        <end position="122"/>
    </location>
</feature>
<dbReference type="Pfam" id="PF07883">
    <property type="entry name" value="Cupin_2"/>
    <property type="match status" value="1"/>
</dbReference>
<reference evidence="2" key="1">
    <citation type="submission" date="2023-07" db="EMBL/GenBank/DDBJ databases">
        <title>Gilvimarinus algae sp. nov., isolated from the surface of Kelp.</title>
        <authorList>
            <person name="Sun Y.Y."/>
            <person name="Gong Y."/>
            <person name="Du Z.J."/>
        </authorList>
    </citation>
    <scope>NUCLEOTIDE SEQUENCE</scope>
    <source>
        <strain evidence="2">SDUM040014</strain>
    </source>
</reference>
<dbReference type="RefSeq" id="WP_302714683.1">
    <property type="nucleotide sequence ID" value="NZ_JAULRT010000062.1"/>
</dbReference>
<dbReference type="SUPFAM" id="SSF51182">
    <property type="entry name" value="RmlC-like cupins"/>
    <property type="match status" value="1"/>
</dbReference>
<dbReference type="Proteomes" id="UP001168380">
    <property type="component" value="Unassembled WGS sequence"/>
</dbReference>
<evidence type="ECO:0000313" key="2">
    <source>
        <dbReference type="EMBL" id="MDO3383729.1"/>
    </source>
</evidence>
<comment type="caution">
    <text evidence="2">The sequence shown here is derived from an EMBL/GenBank/DDBJ whole genome shotgun (WGS) entry which is preliminary data.</text>
</comment>
<organism evidence="2 3">
    <name type="scientific">Gilvimarinus algae</name>
    <dbReference type="NCBI Taxonomy" id="3058037"/>
    <lineage>
        <taxon>Bacteria</taxon>
        <taxon>Pseudomonadati</taxon>
        <taxon>Pseudomonadota</taxon>
        <taxon>Gammaproteobacteria</taxon>
        <taxon>Cellvibrionales</taxon>
        <taxon>Cellvibrionaceae</taxon>
        <taxon>Gilvimarinus</taxon>
    </lineage>
</organism>
<dbReference type="Gene3D" id="2.60.120.10">
    <property type="entry name" value="Jelly Rolls"/>
    <property type="match status" value="1"/>
</dbReference>
<protein>
    <submittedName>
        <fullName evidence="2">Cupin domain-containing protein</fullName>
    </submittedName>
</protein>
<dbReference type="PANTHER" id="PTHR43346">
    <property type="entry name" value="LIGAND BINDING DOMAIN PROTEIN, PUTATIVE (AFU_ORTHOLOGUE AFUA_6G14370)-RELATED"/>
    <property type="match status" value="1"/>
</dbReference>
<keyword evidence="3" id="KW-1185">Reference proteome</keyword>
<gene>
    <name evidence="2" type="ORF">QWI16_16220</name>
</gene>
<evidence type="ECO:0000313" key="3">
    <source>
        <dbReference type="Proteomes" id="UP001168380"/>
    </source>
</evidence>
<dbReference type="InterPro" id="IPR014710">
    <property type="entry name" value="RmlC-like_jellyroll"/>
</dbReference>
<dbReference type="InterPro" id="IPR011051">
    <property type="entry name" value="RmlC_Cupin_sf"/>
</dbReference>
<proteinExistence type="predicted"/>
<dbReference type="PANTHER" id="PTHR43346:SF1">
    <property type="entry name" value="QUERCETIN 2,3-DIOXYGENASE-RELATED"/>
    <property type="match status" value="1"/>
</dbReference>
<sequence>MKRFSILFILFILFIVGFSVSTKAHDKKAPSDTSGLSIEQHLDLTMTNAERLSVVTVTFAPNYTEPSHTHPGDEVIYVVKGEGRLWLDGKAFLLKAGDLHHVKSGSVKAIENISSTTPLVVIAYLALEAGKPTLTLTTPGDDQ</sequence>